<evidence type="ECO:0000259" key="2">
    <source>
        <dbReference type="Pfam" id="PF04471"/>
    </source>
</evidence>
<dbReference type="EMBL" id="CP000909">
    <property type="protein sequence ID" value="ABY34896.1"/>
    <property type="molecule type" value="Genomic_DNA"/>
</dbReference>
<dbReference type="GO" id="GO:0003677">
    <property type="term" value="F:DNA binding"/>
    <property type="evidence" value="ECO:0007669"/>
    <property type="project" value="InterPro"/>
</dbReference>
<proteinExistence type="predicted"/>
<dbReference type="GO" id="GO:0015666">
    <property type="term" value="F:restriction endodeoxyribonuclease activity"/>
    <property type="evidence" value="ECO:0000318"/>
    <property type="project" value="GO_Central"/>
</dbReference>
<dbReference type="PATRIC" id="fig|324602.8.peg.1918"/>
<dbReference type="InParanoid" id="A9WBT9"/>
<feature type="domain" description="Restriction endonuclease type IV Mrr" evidence="2">
    <location>
        <begin position="69"/>
        <end position="177"/>
    </location>
</feature>
<name>A9WBT9_CHLAA</name>
<organism evidence="4 5">
    <name type="scientific">Chloroflexus aurantiacus (strain ATCC 29366 / DSM 635 / J-10-fl)</name>
    <dbReference type="NCBI Taxonomy" id="324602"/>
    <lineage>
        <taxon>Bacteria</taxon>
        <taxon>Bacillati</taxon>
        <taxon>Chloroflexota</taxon>
        <taxon>Chloroflexia</taxon>
        <taxon>Chloroflexales</taxon>
        <taxon>Chloroflexineae</taxon>
        <taxon>Chloroflexaceae</taxon>
        <taxon>Chloroflexus</taxon>
    </lineage>
</organism>
<protein>
    <submittedName>
        <fullName evidence="4">Restriction endonuclease</fullName>
    </submittedName>
</protein>
<dbReference type="STRING" id="324602.Caur_1678"/>
<dbReference type="EnsemblBacteria" id="ABY34896">
    <property type="protein sequence ID" value="ABY34896"/>
    <property type="gene ID" value="Caur_1678"/>
</dbReference>
<dbReference type="SUPFAM" id="SSF52980">
    <property type="entry name" value="Restriction endonuclease-like"/>
    <property type="match status" value="1"/>
</dbReference>
<dbReference type="InterPro" id="IPR003646">
    <property type="entry name" value="SH3-like_bac-type"/>
</dbReference>
<dbReference type="PANTHER" id="PTHR30015:SF6">
    <property type="entry name" value="SLL1429 PROTEIN"/>
    <property type="match status" value="1"/>
</dbReference>
<evidence type="ECO:0000259" key="3">
    <source>
        <dbReference type="Pfam" id="PF08239"/>
    </source>
</evidence>
<gene>
    <name evidence="4" type="ordered locus">Caur_1678</name>
</gene>
<dbReference type="Gene3D" id="3.40.1350.10">
    <property type="match status" value="1"/>
</dbReference>
<keyword evidence="1" id="KW-1133">Transmembrane helix</keyword>
<dbReference type="InterPro" id="IPR052906">
    <property type="entry name" value="Type_IV_Methyl-Rstrct_Enzyme"/>
</dbReference>
<keyword evidence="1" id="KW-0472">Membrane</keyword>
<dbReference type="RefSeq" id="WP_012257550.1">
    <property type="nucleotide sequence ID" value="NC_010175.1"/>
</dbReference>
<keyword evidence="4" id="KW-0378">Hydrolase</keyword>
<evidence type="ECO:0000313" key="4">
    <source>
        <dbReference type="EMBL" id="ABY34896.1"/>
    </source>
</evidence>
<evidence type="ECO:0000313" key="5">
    <source>
        <dbReference type="Proteomes" id="UP000002008"/>
    </source>
</evidence>
<feature type="transmembrane region" description="Helical" evidence="1">
    <location>
        <begin position="35"/>
        <end position="55"/>
    </location>
</feature>
<sequence length="351" mass="39663">MFKRSRKRLVDGYVTQLIVVALVSLWFYFSALTIWWQVTIVTGLVSLFILLFAWWNDHRQRSLRRKQLLELSPAEFEERVAQLLRDLGWQRVQVRGGSGDRGVDITAERNGQLYLIQCKRYTKPVRPNYVRDLVGALHIQRANQAILVTTSGFTRQCYLEAKNQPVQLWDGRKLLRYIDIAEHRGAVRLPVWQQWPFLIGTTLLGVSLMLAGVAILMGPATQSVVTTQISDQPNQGVLFDVNRTATAETIPATPTVMRQDVQPTRPVPTVRPTDLPALATVFNGGNVRLAPNLRGTVIDQIHAGEAVTLLGRSPDGEWLRMINLRQTEGWVHRSLLTIDPVVEAQLPIVEP</sequence>
<dbReference type="KEGG" id="cau:Caur_1678"/>
<dbReference type="Pfam" id="PF08239">
    <property type="entry name" value="SH3_3"/>
    <property type="match status" value="1"/>
</dbReference>
<feature type="domain" description="SH3b" evidence="3">
    <location>
        <begin position="284"/>
        <end position="336"/>
    </location>
</feature>
<dbReference type="GO" id="GO:0009307">
    <property type="term" value="P:DNA restriction-modification system"/>
    <property type="evidence" value="ECO:0007669"/>
    <property type="project" value="InterPro"/>
</dbReference>
<dbReference type="InterPro" id="IPR011856">
    <property type="entry name" value="tRNA_endonuc-like_dom_sf"/>
</dbReference>
<keyword evidence="1" id="KW-0812">Transmembrane</keyword>
<feature type="transmembrane region" description="Helical" evidence="1">
    <location>
        <begin position="12"/>
        <end position="29"/>
    </location>
</feature>
<dbReference type="Pfam" id="PF04471">
    <property type="entry name" value="Mrr_cat"/>
    <property type="match status" value="1"/>
</dbReference>
<accession>A9WBT9</accession>
<dbReference type="PANTHER" id="PTHR30015">
    <property type="entry name" value="MRR RESTRICTION SYSTEM PROTEIN"/>
    <property type="match status" value="1"/>
</dbReference>
<dbReference type="HOGENOM" id="CLU_789147_0_0_0"/>
<dbReference type="Proteomes" id="UP000002008">
    <property type="component" value="Chromosome"/>
</dbReference>
<dbReference type="AlphaFoldDB" id="A9WBT9"/>
<dbReference type="Gene3D" id="2.30.30.40">
    <property type="entry name" value="SH3 Domains"/>
    <property type="match status" value="1"/>
</dbReference>
<dbReference type="InterPro" id="IPR011335">
    <property type="entry name" value="Restrct_endonuc-II-like"/>
</dbReference>
<reference evidence="5" key="1">
    <citation type="journal article" date="2011" name="BMC Genomics">
        <title>Complete genome sequence of the filamentous anoxygenic phototrophic bacterium Chloroflexus aurantiacus.</title>
        <authorList>
            <person name="Tang K.H."/>
            <person name="Barry K."/>
            <person name="Chertkov O."/>
            <person name="Dalin E."/>
            <person name="Han C.S."/>
            <person name="Hauser L.J."/>
            <person name="Honchak B.M."/>
            <person name="Karbach L.E."/>
            <person name="Land M.L."/>
            <person name="Lapidus A."/>
            <person name="Larimer F.W."/>
            <person name="Mikhailova N."/>
            <person name="Pitluck S."/>
            <person name="Pierson B.K."/>
            <person name="Blankenship R.E."/>
        </authorList>
    </citation>
    <scope>NUCLEOTIDE SEQUENCE [LARGE SCALE GENOMIC DNA]</scope>
    <source>
        <strain evidence="5">ATCC 29366 / DSM 635 / J-10-fl</strain>
    </source>
</reference>
<keyword evidence="4" id="KW-0540">Nuclease</keyword>
<keyword evidence="4" id="KW-0255">Endonuclease</keyword>
<keyword evidence="5" id="KW-1185">Reference proteome</keyword>
<dbReference type="InterPro" id="IPR007560">
    <property type="entry name" value="Restrct_endonuc_IV_Mrr"/>
</dbReference>
<evidence type="ECO:0000256" key="1">
    <source>
        <dbReference type="SAM" id="Phobius"/>
    </source>
</evidence>
<dbReference type="eggNOG" id="COG1787">
    <property type="taxonomic scope" value="Bacteria"/>
</dbReference>
<feature type="transmembrane region" description="Helical" evidence="1">
    <location>
        <begin position="197"/>
        <end position="218"/>
    </location>
</feature>